<name>A0AAV4MUH9_CAEEX</name>
<reference evidence="1 2" key="1">
    <citation type="submission" date="2021-06" db="EMBL/GenBank/DDBJ databases">
        <title>Caerostris extrusa draft genome.</title>
        <authorList>
            <person name="Kono N."/>
            <person name="Arakawa K."/>
        </authorList>
    </citation>
    <scope>NUCLEOTIDE SEQUENCE [LARGE SCALE GENOMIC DNA]</scope>
</reference>
<keyword evidence="2" id="KW-1185">Reference proteome</keyword>
<evidence type="ECO:0000313" key="1">
    <source>
        <dbReference type="EMBL" id="GIX76048.1"/>
    </source>
</evidence>
<proteinExistence type="predicted"/>
<organism evidence="1 2">
    <name type="scientific">Caerostris extrusa</name>
    <name type="common">Bark spider</name>
    <name type="synonym">Caerostris bankana</name>
    <dbReference type="NCBI Taxonomy" id="172846"/>
    <lineage>
        <taxon>Eukaryota</taxon>
        <taxon>Metazoa</taxon>
        <taxon>Ecdysozoa</taxon>
        <taxon>Arthropoda</taxon>
        <taxon>Chelicerata</taxon>
        <taxon>Arachnida</taxon>
        <taxon>Araneae</taxon>
        <taxon>Araneomorphae</taxon>
        <taxon>Entelegynae</taxon>
        <taxon>Araneoidea</taxon>
        <taxon>Araneidae</taxon>
        <taxon>Caerostris</taxon>
    </lineage>
</organism>
<dbReference type="Proteomes" id="UP001054945">
    <property type="component" value="Unassembled WGS sequence"/>
</dbReference>
<protein>
    <submittedName>
        <fullName evidence="1">Uncharacterized protein</fullName>
    </submittedName>
</protein>
<sequence length="111" mass="12594">MNVRERSGRFEQRNWKSTAVLRTTMSASHNIPKLGAFLCPIKADVFPIYVANSPVTSLTTCLCSVATNDSNNFSETRVLKLPVPLLQPLWLQHNRFRHSGRRKVRASRLVS</sequence>
<gene>
    <name evidence="1" type="ORF">CEXT_401801</name>
</gene>
<accession>A0AAV4MUH9</accession>
<evidence type="ECO:0000313" key="2">
    <source>
        <dbReference type="Proteomes" id="UP001054945"/>
    </source>
</evidence>
<dbReference type="EMBL" id="BPLR01002644">
    <property type="protein sequence ID" value="GIX76048.1"/>
    <property type="molecule type" value="Genomic_DNA"/>
</dbReference>
<dbReference type="AlphaFoldDB" id="A0AAV4MUH9"/>
<comment type="caution">
    <text evidence="1">The sequence shown here is derived from an EMBL/GenBank/DDBJ whole genome shotgun (WGS) entry which is preliminary data.</text>
</comment>